<evidence type="ECO:0000256" key="1">
    <source>
        <dbReference type="SAM" id="MobiDB-lite"/>
    </source>
</evidence>
<evidence type="ECO:0000313" key="2">
    <source>
        <dbReference type="Proteomes" id="UP000192223"/>
    </source>
</evidence>
<feature type="compositionally biased region" description="Basic and acidic residues" evidence="1">
    <location>
        <begin position="383"/>
        <end position="403"/>
    </location>
</feature>
<proteinExistence type="predicted"/>
<accession>A0A1W4XIC0</accession>
<dbReference type="SUPFAM" id="SSF50729">
    <property type="entry name" value="PH domain-like"/>
    <property type="match status" value="1"/>
</dbReference>
<dbReference type="PANTHER" id="PTHR41148:SF1">
    <property type="entry name" value="LP09875P"/>
    <property type="match status" value="1"/>
</dbReference>
<dbReference type="InterPro" id="IPR011993">
    <property type="entry name" value="PH-like_dom_sf"/>
</dbReference>
<feature type="compositionally biased region" description="Pro residues" evidence="1">
    <location>
        <begin position="228"/>
        <end position="237"/>
    </location>
</feature>
<evidence type="ECO:0000313" key="4">
    <source>
        <dbReference type="RefSeq" id="XP_018335738.1"/>
    </source>
</evidence>
<feature type="region of interest" description="Disordered" evidence="1">
    <location>
        <begin position="158"/>
        <end position="202"/>
    </location>
</feature>
<dbReference type="STRING" id="224129.A0A1W4XIC0"/>
<feature type="region of interest" description="Disordered" evidence="1">
    <location>
        <begin position="220"/>
        <end position="242"/>
    </location>
</feature>
<dbReference type="OrthoDB" id="9994380at2759"/>
<feature type="compositionally biased region" description="Basic and acidic residues" evidence="1">
    <location>
        <begin position="348"/>
        <end position="366"/>
    </location>
</feature>
<dbReference type="RefSeq" id="XP_018335746.1">
    <property type="nucleotide sequence ID" value="XM_018480244.2"/>
</dbReference>
<evidence type="ECO:0000313" key="3">
    <source>
        <dbReference type="RefSeq" id="XP_018335729.1"/>
    </source>
</evidence>
<gene>
    <name evidence="3 4 5" type="primary">LOC108744453</name>
</gene>
<name>A0A1W4XIC0_AGRPL</name>
<dbReference type="Proteomes" id="UP000192223">
    <property type="component" value="Unplaced"/>
</dbReference>
<dbReference type="RefSeq" id="XP_018335729.1">
    <property type="nucleotide sequence ID" value="XM_018480227.2"/>
</dbReference>
<evidence type="ECO:0000313" key="5">
    <source>
        <dbReference type="RefSeq" id="XP_018335746.1"/>
    </source>
</evidence>
<dbReference type="Gene3D" id="2.30.29.30">
    <property type="entry name" value="Pleckstrin-homology domain (PH domain)/Phosphotyrosine-binding domain (PTB)"/>
    <property type="match status" value="1"/>
</dbReference>
<dbReference type="KEGG" id="apln:108744453"/>
<dbReference type="GeneID" id="108744453"/>
<feature type="compositionally biased region" description="Low complexity" evidence="1">
    <location>
        <begin position="277"/>
        <end position="298"/>
    </location>
</feature>
<dbReference type="PANTHER" id="PTHR41148">
    <property type="entry name" value="LP09875P"/>
    <property type="match status" value="1"/>
</dbReference>
<keyword evidence="2" id="KW-1185">Reference proteome</keyword>
<dbReference type="RefSeq" id="XP_018335738.1">
    <property type="nucleotide sequence ID" value="XM_018480236.2"/>
</dbReference>
<organism evidence="2 3">
    <name type="scientific">Agrilus planipennis</name>
    <name type="common">Emerald ash borer</name>
    <name type="synonym">Agrilus marcopoli</name>
    <dbReference type="NCBI Taxonomy" id="224129"/>
    <lineage>
        <taxon>Eukaryota</taxon>
        <taxon>Metazoa</taxon>
        <taxon>Ecdysozoa</taxon>
        <taxon>Arthropoda</taxon>
        <taxon>Hexapoda</taxon>
        <taxon>Insecta</taxon>
        <taxon>Pterygota</taxon>
        <taxon>Neoptera</taxon>
        <taxon>Endopterygota</taxon>
        <taxon>Coleoptera</taxon>
        <taxon>Polyphaga</taxon>
        <taxon>Elateriformia</taxon>
        <taxon>Buprestoidea</taxon>
        <taxon>Buprestidae</taxon>
        <taxon>Agrilinae</taxon>
        <taxon>Agrilus</taxon>
    </lineage>
</organism>
<feature type="compositionally biased region" description="Polar residues" evidence="1">
    <location>
        <begin position="367"/>
        <end position="382"/>
    </location>
</feature>
<feature type="region of interest" description="Disordered" evidence="1">
    <location>
        <begin position="275"/>
        <end position="404"/>
    </location>
</feature>
<reference evidence="3 4" key="1">
    <citation type="submission" date="2025-04" db="UniProtKB">
        <authorList>
            <consortium name="RefSeq"/>
        </authorList>
    </citation>
    <scope>IDENTIFICATION</scope>
    <source>
        <tissue evidence="3 4">Entire body</tissue>
    </source>
</reference>
<sequence length="539" mass="60952">MALKLRKEMKKSSYYVWFLGAKEARGLRGPEAVMPALEHLMQRERDTEPHKVTLQVSQKGLKIVQNVVRETGSGKTGKPKLETVKHLIPSDSVAYAHQRDDIVVCVLLLMNPVTGWPLHVHAYRCDSLDTARLLHHQLQTLSDRPDNQKRWREVEAKIMDGEMKEMGRQDSSLGSDTGASSARGSDSGEERSSGGLGSDLPPVRTSILYDSVAAELRARLGGASGPGSRPPSQPLLLPPRDYDTVHRQRGNLQGIELRRCLNTSIVGRAAANNTVPNTTIANGSAASSGIGSDHASPSPDSPPEIGGPFGTCDGNSTSDEEWNADTAESTMYLMPDGSPELTLPRPHTQTEIRSSRHYPDGYKSDRYPSSQNSYSRDASSNNAHHDNKYSDNTRSLEKGKGRFMENPLNKYAKNFRELEEEHVMGKNGDPTKNHVDYQVKREFESKREILKRDFEKKDIERREYEKREYERKMYEKNKEVKDFDKLPRLRYGAETGRDDEFKTEIRNAVKCRKENTEEVDNRKPRYNFGEEYVTEQQVR</sequence>
<feature type="compositionally biased region" description="Basic and acidic residues" evidence="1">
    <location>
        <begin position="158"/>
        <end position="168"/>
    </location>
</feature>
<dbReference type="AlphaFoldDB" id="A0A1W4XIC0"/>
<protein>
    <submittedName>
        <fullName evidence="3 4">Uncharacterized protein LOC108744453</fullName>
    </submittedName>
</protein>